<dbReference type="PANTHER" id="PTHR31845:SF10">
    <property type="entry name" value="ZN(II)2CYS6 TRANSCRIPTION FACTOR (EUROFUNG)"/>
    <property type="match status" value="1"/>
</dbReference>
<dbReference type="InParanoid" id="E9ED88"/>
<evidence type="ECO:0000313" key="8">
    <source>
        <dbReference type="Proteomes" id="UP000002499"/>
    </source>
</evidence>
<protein>
    <recommendedName>
        <fullName evidence="9">Fungal transcriptional regulatory protein</fullName>
    </recommendedName>
</protein>
<dbReference type="OrthoDB" id="5152952at2759"/>
<feature type="compositionally biased region" description="Polar residues" evidence="6">
    <location>
        <begin position="8"/>
        <end position="28"/>
    </location>
</feature>
<keyword evidence="5" id="KW-0539">Nucleus</keyword>
<accession>E9ED88</accession>
<dbReference type="eggNOG" id="ENOG502SSDN">
    <property type="taxonomic scope" value="Eukaryota"/>
</dbReference>
<evidence type="ECO:0000256" key="4">
    <source>
        <dbReference type="ARBA" id="ARBA00023163"/>
    </source>
</evidence>
<feature type="region of interest" description="Disordered" evidence="6">
    <location>
        <begin position="1"/>
        <end position="59"/>
    </location>
</feature>
<dbReference type="OMA" id="LFWTIMA"/>
<dbReference type="GO" id="GO:0005634">
    <property type="term" value="C:nucleus"/>
    <property type="evidence" value="ECO:0007669"/>
    <property type="project" value="UniProtKB-SubCell"/>
</dbReference>
<proteinExistence type="predicted"/>
<dbReference type="Proteomes" id="UP000002499">
    <property type="component" value="Unassembled WGS sequence"/>
</dbReference>
<feature type="compositionally biased region" description="Low complexity" evidence="6">
    <location>
        <begin position="495"/>
        <end position="507"/>
    </location>
</feature>
<keyword evidence="8" id="KW-1185">Reference proteome</keyword>
<dbReference type="AlphaFoldDB" id="E9ED88"/>
<dbReference type="HOGENOM" id="CLU_006524_4_1_1"/>
<evidence type="ECO:0000256" key="5">
    <source>
        <dbReference type="ARBA" id="ARBA00023242"/>
    </source>
</evidence>
<evidence type="ECO:0000256" key="6">
    <source>
        <dbReference type="SAM" id="MobiDB-lite"/>
    </source>
</evidence>
<evidence type="ECO:0000256" key="1">
    <source>
        <dbReference type="ARBA" id="ARBA00004123"/>
    </source>
</evidence>
<keyword evidence="4" id="KW-0804">Transcription</keyword>
<sequence length="549" mass="60721">MSFLAENQHGQQPGPSPMTPESQLTHKTSPAMPQVPQIPEQGAPQPRTEPPRSTGSGNQALFRLTPDFQVTAREASRFLSIYMSEYAPNFPFVMVPAAATAHSLHSRSQGLFWAIMTAVAPQSSAVQRHVKTWFRQYVAEHVLVRQEKTLQLLQAILVHLAWGDFHFYIDAEATNLLHLALALAMDLRLEKSPESSAATMRSQLGEAWAALRQGVPSRLGIPHTLDDKRAALGLYHLSSLTSALFKRGPRFPWTPYLCQCCDALTDARAHESDARLVALVRIQRIADGAYSILAAPGGTTRDTRTYGASLEMAVAHVRRELDSFVAAQPEAVKQDTCHRVLTMRLYEPAMAMAAPPPTDSDSLLSEPFLRAESLDKCLDSSGASFAALLSIPPSQLCRLPLAGTAALAFTIVTTCRLLLLDTAPDWQPDVARKKLDFAAALREIQDNFGHADKWAVENARKRRLRENDDAANRPDHYTSNLGWIRQWYMSKAGQAERQSSEAQAQEGTLTPADAQPWPDARLDFEFWPDLIAMSDVAMQTFSGNTWSDI</sequence>
<evidence type="ECO:0000313" key="7">
    <source>
        <dbReference type="EMBL" id="EFY86102.1"/>
    </source>
</evidence>
<organism evidence="8">
    <name type="scientific">Metarhizium acridum (strain CQMa 102)</name>
    <dbReference type="NCBI Taxonomy" id="655827"/>
    <lineage>
        <taxon>Eukaryota</taxon>
        <taxon>Fungi</taxon>
        <taxon>Dikarya</taxon>
        <taxon>Ascomycota</taxon>
        <taxon>Pezizomycotina</taxon>
        <taxon>Sordariomycetes</taxon>
        <taxon>Hypocreomycetidae</taxon>
        <taxon>Hypocreales</taxon>
        <taxon>Clavicipitaceae</taxon>
        <taxon>Metarhizium</taxon>
    </lineage>
</organism>
<dbReference type="GO" id="GO:0000981">
    <property type="term" value="F:DNA-binding transcription factor activity, RNA polymerase II-specific"/>
    <property type="evidence" value="ECO:0007669"/>
    <property type="project" value="TreeGrafter"/>
</dbReference>
<name>E9ED88_METAQ</name>
<evidence type="ECO:0008006" key="9">
    <source>
        <dbReference type="Google" id="ProtNLM"/>
    </source>
</evidence>
<evidence type="ECO:0000256" key="2">
    <source>
        <dbReference type="ARBA" id="ARBA00023015"/>
    </source>
</evidence>
<dbReference type="EMBL" id="GL698556">
    <property type="protein sequence ID" value="EFY86102.1"/>
    <property type="molecule type" value="Genomic_DNA"/>
</dbReference>
<gene>
    <name evidence="7" type="ORF">MAC_07836</name>
</gene>
<feature type="region of interest" description="Disordered" evidence="6">
    <location>
        <begin position="495"/>
        <end position="517"/>
    </location>
</feature>
<dbReference type="PANTHER" id="PTHR31845">
    <property type="entry name" value="FINGER DOMAIN PROTEIN, PUTATIVE-RELATED"/>
    <property type="match status" value="1"/>
</dbReference>
<evidence type="ECO:0000256" key="3">
    <source>
        <dbReference type="ARBA" id="ARBA00023125"/>
    </source>
</evidence>
<reference evidence="7 8" key="1">
    <citation type="journal article" date="2011" name="PLoS Genet.">
        <title>Genome sequencing and comparative transcriptomics of the model entomopathogenic fungi Metarhizium anisopliae and M. acridum.</title>
        <authorList>
            <person name="Gao Q."/>
            <person name="Jin K."/>
            <person name="Ying S.H."/>
            <person name="Zhang Y."/>
            <person name="Xiao G."/>
            <person name="Shang Y."/>
            <person name="Duan Z."/>
            <person name="Hu X."/>
            <person name="Xie X.Q."/>
            <person name="Zhou G."/>
            <person name="Peng G."/>
            <person name="Luo Z."/>
            <person name="Huang W."/>
            <person name="Wang B."/>
            <person name="Fang W."/>
            <person name="Wang S."/>
            <person name="Zhong Y."/>
            <person name="Ma L.J."/>
            <person name="St Leger R.J."/>
            <person name="Zhao G.P."/>
            <person name="Pei Y."/>
            <person name="Feng M.G."/>
            <person name="Xia Y."/>
            <person name="Wang C."/>
        </authorList>
    </citation>
    <scope>NUCLEOTIDE SEQUENCE [LARGE SCALE GENOMIC DNA]</scope>
    <source>
        <strain evidence="7 8">CQMa 102</strain>
    </source>
</reference>
<keyword evidence="2" id="KW-0805">Transcription regulation</keyword>
<dbReference type="GO" id="GO:0000976">
    <property type="term" value="F:transcription cis-regulatory region binding"/>
    <property type="evidence" value="ECO:0007669"/>
    <property type="project" value="TreeGrafter"/>
</dbReference>
<comment type="subcellular location">
    <subcellularLocation>
        <location evidence="1">Nucleus</location>
    </subcellularLocation>
</comment>
<keyword evidence="3" id="KW-0238">DNA-binding</keyword>
<dbReference type="InterPro" id="IPR051089">
    <property type="entry name" value="prtT"/>
</dbReference>